<accession>A0AAU9LVG0</accession>
<keyword evidence="3" id="KW-1185">Reference proteome</keyword>
<evidence type="ECO:0000256" key="1">
    <source>
        <dbReference type="SAM" id="MobiDB-lite"/>
    </source>
</evidence>
<name>A0AAU9LVG0_9ASTR</name>
<evidence type="ECO:0000313" key="2">
    <source>
        <dbReference type="EMBL" id="CAH1417569.1"/>
    </source>
</evidence>
<dbReference type="EMBL" id="CAKMRJ010000113">
    <property type="protein sequence ID" value="CAH1417569.1"/>
    <property type="molecule type" value="Genomic_DNA"/>
</dbReference>
<dbReference type="AlphaFoldDB" id="A0AAU9LVG0"/>
<protein>
    <submittedName>
        <fullName evidence="2">Uncharacterized protein</fullName>
    </submittedName>
</protein>
<dbReference type="Proteomes" id="UP001157418">
    <property type="component" value="Unassembled WGS sequence"/>
</dbReference>
<sequence>MEAKPHEFENPDSETPTEDQSHLSIAPFTSISLSLPIHFISPPKISPFPSQIPKFVKIHNQISSPLQSFSLFQHPQPHQTILQVHRLCKPSSKPIISKPSPPI</sequence>
<proteinExistence type="predicted"/>
<reference evidence="2 3" key="1">
    <citation type="submission" date="2022-01" db="EMBL/GenBank/DDBJ databases">
        <authorList>
            <person name="Xiong W."/>
            <person name="Schranz E."/>
        </authorList>
    </citation>
    <scope>NUCLEOTIDE SEQUENCE [LARGE SCALE GENOMIC DNA]</scope>
</reference>
<organism evidence="2 3">
    <name type="scientific">Lactuca virosa</name>
    <dbReference type="NCBI Taxonomy" id="75947"/>
    <lineage>
        <taxon>Eukaryota</taxon>
        <taxon>Viridiplantae</taxon>
        <taxon>Streptophyta</taxon>
        <taxon>Embryophyta</taxon>
        <taxon>Tracheophyta</taxon>
        <taxon>Spermatophyta</taxon>
        <taxon>Magnoliopsida</taxon>
        <taxon>eudicotyledons</taxon>
        <taxon>Gunneridae</taxon>
        <taxon>Pentapetalae</taxon>
        <taxon>asterids</taxon>
        <taxon>campanulids</taxon>
        <taxon>Asterales</taxon>
        <taxon>Asteraceae</taxon>
        <taxon>Cichorioideae</taxon>
        <taxon>Cichorieae</taxon>
        <taxon>Lactucinae</taxon>
        <taxon>Lactuca</taxon>
    </lineage>
</organism>
<feature type="region of interest" description="Disordered" evidence="1">
    <location>
        <begin position="1"/>
        <end position="22"/>
    </location>
</feature>
<gene>
    <name evidence="2" type="ORF">LVIROSA_LOCUS5239</name>
</gene>
<evidence type="ECO:0000313" key="3">
    <source>
        <dbReference type="Proteomes" id="UP001157418"/>
    </source>
</evidence>
<comment type="caution">
    <text evidence="2">The sequence shown here is derived from an EMBL/GenBank/DDBJ whole genome shotgun (WGS) entry which is preliminary data.</text>
</comment>